<evidence type="ECO:0000313" key="1">
    <source>
        <dbReference type="EMBL" id="ADC55521.1"/>
    </source>
</evidence>
<protein>
    <submittedName>
        <fullName evidence="1">RE19990p</fullName>
    </submittedName>
</protein>
<reference evidence="1" key="1">
    <citation type="submission" date="2010-02" db="EMBL/GenBank/DDBJ databases">
        <authorList>
            <person name="Carlson J."/>
            <person name="Booth B."/>
            <person name="Frise E."/>
            <person name="Park S."/>
            <person name="Wan K."/>
            <person name="Yu C."/>
            <person name="Celniker S."/>
        </authorList>
    </citation>
    <scope>NUCLEOTIDE SEQUENCE</scope>
    <source>
        <strain evidence="1">Berkeley</strain>
    </source>
</reference>
<name>D3DN24_DROME</name>
<dbReference type="EMBL" id="BT120349">
    <property type="protein sequence ID" value="ADC55521.1"/>
    <property type="molecule type" value="mRNA"/>
</dbReference>
<gene>
    <name evidence="1" type="primary">Imp-RA</name>
</gene>
<proteinExistence type="evidence at transcript level"/>
<sequence>MRLRINLKQKKKISRDNHFVDPKTTENYTRRKSTQAKIRIKKYSKKKKKKNNNNTNIHTWKTTKASENTKTYIF</sequence>
<accession>D3DN24</accession>
<organism evidence="1">
    <name type="scientific">Drosophila melanogaster</name>
    <name type="common">Fruit fly</name>
    <dbReference type="NCBI Taxonomy" id="7227"/>
    <lineage>
        <taxon>Eukaryota</taxon>
        <taxon>Metazoa</taxon>
        <taxon>Ecdysozoa</taxon>
        <taxon>Arthropoda</taxon>
        <taxon>Hexapoda</taxon>
        <taxon>Insecta</taxon>
        <taxon>Pterygota</taxon>
        <taxon>Neoptera</taxon>
        <taxon>Endopterygota</taxon>
        <taxon>Diptera</taxon>
        <taxon>Brachycera</taxon>
        <taxon>Muscomorpha</taxon>
        <taxon>Ephydroidea</taxon>
        <taxon>Drosophilidae</taxon>
        <taxon>Drosophila</taxon>
        <taxon>Sophophora</taxon>
    </lineage>
</organism>
<dbReference type="AlphaFoldDB" id="D3DN24"/>